<reference evidence="4 5" key="2">
    <citation type="submission" date="2009-02" db="EMBL/GenBank/DDBJ databases">
        <title>Draft genome sequence of Holdemania filiformis DSM 12042.</title>
        <authorList>
            <person name="Sudarsanam P."/>
            <person name="Ley R."/>
            <person name="Guruge J."/>
            <person name="Turnbaugh P.J."/>
            <person name="Mahowald M."/>
            <person name="Liep D."/>
            <person name="Gordon J."/>
        </authorList>
    </citation>
    <scope>NUCLEOTIDE SEQUENCE [LARGE SCALE GENOMIC DNA]</scope>
    <source>
        <strain evidence="4 5">DSM 12042</strain>
    </source>
</reference>
<dbReference type="eggNOG" id="COG0327">
    <property type="taxonomic scope" value="Bacteria"/>
</dbReference>
<dbReference type="InterPro" id="IPR036069">
    <property type="entry name" value="DUF34/NIF3_sf"/>
</dbReference>
<feature type="binding site" evidence="3">
    <location>
        <position position="272"/>
    </location>
    <ligand>
        <name>a divalent metal cation</name>
        <dbReference type="ChEBI" id="CHEBI:60240"/>
        <label>1</label>
    </ligand>
</feature>
<dbReference type="AlphaFoldDB" id="B9Y488"/>
<evidence type="ECO:0000256" key="2">
    <source>
        <dbReference type="ARBA" id="ARBA00022112"/>
    </source>
</evidence>
<evidence type="ECO:0000256" key="1">
    <source>
        <dbReference type="ARBA" id="ARBA00006964"/>
    </source>
</evidence>
<evidence type="ECO:0000256" key="3">
    <source>
        <dbReference type="PIRSR" id="PIRSR602678-1"/>
    </source>
</evidence>
<feature type="binding site" evidence="3">
    <location>
        <position position="268"/>
    </location>
    <ligand>
        <name>a divalent metal cation</name>
        <dbReference type="ChEBI" id="CHEBI:60240"/>
        <label>1</label>
    </ligand>
</feature>
<dbReference type="Gene3D" id="3.40.1390.30">
    <property type="entry name" value="NIF3 (NGG1p interacting factor 3)-like"/>
    <property type="match status" value="1"/>
</dbReference>
<dbReference type="Pfam" id="PF01784">
    <property type="entry name" value="DUF34_NIF3"/>
    <property type="match status" value="2"/>
</dbReference>
<dbReference type="GO" id="GO:0046872">
    <property type="term" value="F:metal ion binding"/>
    <property type="evidence" value="ECO:0007669"/>
    <property type="project" value="UniProtKB-KW"/>
</dbReference>
<reference evidence="4 5" key="1">
    <citation type="submission" date="2008-12" db="EMBL/GenBank/DDBJ databases">
        <authorList>
            <person name="Fulton L."/>
            <person name="Clifton S."/>
            <person name="Fulton B."/>
            <person name="Xu J."/>
            <person name="Minx P."/>
            <person name="Pepin K.H."/>
            <person name="Johnson M."/>
            <person name="Bhonagiri V."/>
            <person name="Nash W.E."/>
            <person name="Mardis E.R."/>
            <person name="Wilson R.K."/>
        </authorList>
    </citation>
    <scope>NUCLEOTIDE SEQUENCE [LARGE SCALE GENOMIC DNA]</scope>
    <source>
        <strain evidence="4 5">DSM 12042</strain>
    </source>
</reference>
<organism evidence="4 5">
    <name type="scientific">Holdemania filiformis DSM 12042</name>
    <dbReference type="NCBI Taxonomy" id="545696"/>
    <lineage>
        <taxon>Bacteria</taxon>
        <taxon>Bacillati</taxon>
        <taxon>Bacillota</taxon>
        <taxon>Erysipelotrichia</taxon>
        <taxon>Erysipelotrichales</taxon>
        <taxon>Erysipelotrichaceae</taxon>
        <taxon>Holdemania</taxon>
    </lineage>
</organism>
<accession>B9Y488</accession>
<dbReference type="EMBL" id="ACCF01000045">
    <property type="protein sequence ID" value="EEF69193.1"/>
    <property type="molecule type" value="Genomic_DNA"/>
</dbReference>
<dbReference type="Proteomes" id="UP000005950">
    <property type="component" value="Unassembled WGS sequence"/>
</dbReference>
<dbReference type="InterPro" id="IPR002678">
    <property type="entry name" value="DUF34/NIF3"/>
</dbReference>
<proteinExistence type="inferred from homology"/>
<comment type="caution">
    <text evidence="4">The sequence shown here is derived from an EMBL/GenBank/DDBJ whole genome shotgun (WGS) entry which is preliminary data.</text>
</comment>
<dbReference type="STRING" id="545696.HOLDEFILI_00619"/>
<protein>
    <recommendedName>
        <fullName evidence="2">GTP cyclohydrolase 1 type 2 homolog</fullName>
    </recommendedName>
</protein>
<dbReference type="OrthoDB" id="1116574at2"/>
<keyword evidence="3" id="KW-0479">Metal-binding</keyword>
<comment type="similarity">
    <text evidence="1">Belongs to the GTP cyclohydrolase I type 2/NIF3 family.</text>
</comment>
<evidence type="ECO:0000313" key="4">
    <source>
        <dbReference type="EMBL" id="EEF69193.1"/>
    </source>
</evidence>
<evidence type="ECO:0000313" key="5">
    <source>
        <dbReference type="Proteomes" id="UP000005950"/>
    </source>
</evidence>
<dbReference type="HOGENOM" id="CLU_089937_1_0_9"/>
<feature type="binding site" evidence="3">
    <location>
        <position position="94"/>
    </location>
    <ligand>
        <name>a divalent metal cation</name>
        <dbReference type="ChEBI" id="CHEBI:60240"/>
        <label>1</label>
    </ligand>
</feature>
<sequence>MLILVSDSIIDKEETPKESGNYAGQEELKMKIQEIIDKLKDWHEPFIESPHGTRDQILTGDPDQECTGVAVTVCATMEVLRKAAARNINFIITHESIFFGSGNTEEMLANNAVAMEKKQFADDHGLVVWRDHDRLHGNGLPFQPQRVNPDSIFTGILSELGWENYVADDPLKPLLYQIPPVPAQTLADFILRRFELNGLRIVGNLDCEVSSVLFCEHVTGSPKDAEIIRKAEQADVLIPFEICDYTLTQYVIDAAAQGRNKVLLEMGHFNCEELGMKAMARWLPEVIGNALPVTFIKAGDKFQYRTAPICSER</sequence>
<dbReference type="SUPFAM" id="SSF102705">
    <property type="entry name" value="NIF3 (NGG1p interacting factor 3)-like"/>
    <property type="match status" value="1"/>
</dbReference>
<name>B9Y488_9FIRM</name>
<gene>
    <name evidence="4" type="ORF">HOLDEFILI_00619</name>
</gene>